<feature type="domain" description="PIN" evidence="7">
    <location>
        <begin position="1"/>
        <end position="131"/>
    </location>
</feature>
<proteinExistence type="inferred from homology"/>
<dbReference type="GO" id="GO:0045926">
    <property type="term" value="P:negative regulation of growth"/>
    <property type="evidence" value="ECO:0007669"/>
    <property type="project" value="UniProtKB-ARBA"/>
</dbReference>
<sequence length="142" mass="15709">MILDANVLIHAADVLSPFHQRSHAWLRAAYASGRRLGFPWQSIGAFHRITTHPRLSPSPMTHDEAHAFISAWLAQPAAWIPSVSKRTVAIYASLASRHHVTGNLVPDAQLAALALEHSVPVVSFDGDFARFTEIQWINPLHP</sequence>
<evidence type="ECO:0000256" key="5">
    <source>
        <dbReference type="ARBA" id="ARBA00022842"/>
    </source>
</evidence>
<dbReference type="Gene3D" id="3.40.50.1010">
    <property type="entry name" value="5'-nuclease"/>
    <property type="match status" value="1"/>
</dbReference>
<keyword evidence="4 6" id="KW-0378">Hydrolase</keyword>
<dbReference type="Proteomes" id="UP000280819">
    <property type="component" value="Unassembled WGS sequence"/>
</dbReference>
<name>A0A3P1TAU3_9ACTN</name>
<dbReference type="GO" id="GO:0090729">
    <property type="term" value="F:toxin activity"/>
    <property type="evidence" value="ECO:0007669"/>
    <property type="project" value="UniProtKB-KW"/>
</dbReference>
<evidence type="ECO:0000259" key="7">
    <source>
        <dbReference type="Pfam" id="PF01850"/>
    </source>
</evidence>
<dbReference type="HAMAP" id="MF_00265">
    <property type="entry name" value="VapC_Nob1"/>
    <property type="match status" value="1"/>
</dbReference>
<comment type="caution">
    <text evidence="8">The sequence shown here is derived from an EMBL/GenBank/DDBJ whole genome shotgun (WGS) entry which is preliminary data.</text>
</comment>
<dbReference type="Pfam" id="PF01850">
    <property type="entry name" value="PIN"/>
    <property type="match status" value="1"/>
</dbReference>
<dbReference type="AlphaFoldDB" id="A0A3P1TAU3"/>
<keyword evidence="6" id="KW-0800">Toxin</keyword>
<evidence type="ECO:0000313" key="8">
    <source>
        <dbReference type="EMBL" id="RRD05986.1"/>
    </source>
</evidence>
<keyword evidence="2 6" id="KW-0540">Nuclease</keyword>
<dbReference type="OrthoDB" id="556169at2"/>
<dbReference type="NCBIfam" id="TIGR00028">
    <property type="entry name" value="Mtu_PIN_fam"/>
    <property type="match status" value="1"/>
</dbReference>
<dbReference type="SUPFAM" id="SSF88723">
    <property type="entry name" value="PIN domain-like"/>
    <property type="match status" value="1"/>
</dbReference>
<organism evidence="8 9">
    <name type="scientific">Arachnia propionica</name>
    <dbReference type="NCBI Taxonomy" id="1750"/>
    <lineage>
        <taxon>Bacteria</taxon>
        <taxon>Bacillati</taxon>
        <taxon>Actinomycetota</taxon>
        <taxon>Actinomycetes</taxon>
        <taxon>Propionibacteriales</taxon>
        <taxon>Propionibacteriaceae</taxon>
        <taxon>Arachnia</taxon>
    </lineage>
</organism>
<dbReference type="RefSeq" id="WP_124843442.1">
    <property type="nucleotide sequence ID" value="NZ_RQZG01000004.1"/>
</dbReference>
<dbReference type="InterPro" id="IPR002716">
    <property type="entry name" value="PIN_dom"/>
</dbReference>
<evidence type="ECO:0000256" key="4">
    <source>
        <dbReference type="ARBA" id="ARBA00022801"/>
    </source>
</evidence>
<evidence type="ECO:0000256" key="3">
    <source>
        <dbReference type="ARBA" id="ARBA00022723"/>
    </source>
</evidence>
<gene>
    <name evidence="6" type="primary">vapC</name>
    <name evidence="8" type="ORF">EII34_04695</name>
</gene>
<protein>
    <recommendedName>
        <fullName evidence="6">Ribonuclease VapC</fullName>
        <shortName evidence="6">RNase VapC</shortName>
        <ecNumber evidence="6">3.1.-.-</ecNumber>
    </recommendedName>
    <alternativeName>
        <fullName evidence="6">Toxin VapC</fullName>
    </alternativeName>
</protein>
<keyword evidence="1 6" id="KW-1277">Toxin-antitoxin system</keyword>
<comment type="function">
    <text evidence="6">Toxic component of a toxin-antitoxin (TA) system. An RNase.</text>
</comment>
<comment type="cofactor">
    <cofactor evidence="6">
        <name>Mg(2+)</name>
        <dbReference type="ChEBI" id="CHEBI:18420"/>
    </cofactor>
</comment>
<reference evidence="8 9" key="1">
    <citation type="submission" date="2018-11" db="EMBL/GenBank/DDBJ databases">
        <title>Genomes From Bacteria Associated with the Canine Oral Cavity: a Test Case for Automated Genome-Based Taxonomic Assignment.</title>
        <authorList>
            <person name="Coil D.A."/>
            <person name="Jospin G."/>
            <person name="Darling A.E."/>
            <person name="Wallis C."/>
            <person name="Davis I.J."/>
            <person name="Harris S."/>
            <person name="Eisen J.A."/>
            <person name="Holcombe L.J."/>
            <person name="O'Flynn C."/>
        </authorList>
    </citation>
    <scope>NUCLEOTIDE SEQUENCE [LARGE SCALE GENOMIC DNA]</scope>
    <source>
        <strain evidence="8 9">OH887_COT-365</strain>
    </source>
</reference>
<dbReference type="EC" id="3.1.-.-" evidence="6"/>
<dbReference type="GO" id="GO:0004540">
    <property type="term" value="F:RNA nuclease activity"/>
    <property type="evidence" value="ECO:0007669"/>
    <property type="project" value="InterPro"/>
</dbReference>
<dbReference type="EMBL" id="RQZG01000004">
    <property type="protein sequence ID" value="RRD05986.1"/>
    <property type="molecule type" value="Genomic_DNA"/>
</dbReference>
<comment type="similarity">
    <text evidence="6">Belongs to the PINc/VapC protein family.</text>
</comment>
<keyword evidence="5 6" id="KW-0460">Magnesium</keyword>
<feature type="binding site" evidence="6">
    <location>
        <position position="4"/>
    </location>
    <ligand>
        <name>Mg(2+)</name>
        <dbReference type="ChEBI" id="CHEBI:18420"/>
    </ligand>
</feature>
<evidence type="ECO:0000256" key="6">
    <source>
        <dbReference type="HAMAP-Rule" id="MF_00265"/>
    </source>
</evidence>
<evidence type="ECO:0000256" key="2">
    <source>
        <dbReference type="ARBA" id="ARBA00022722"/>
    </source>
</evidence>
<dbReference type="InterPro" id="IPR022907">
    <property type="entry name" value="VapC_family"/>
</dbReference>
<evidence type="ECO:0000313" key="9">
    <source>
        <dbReference type="Proteomes" id="UP000280819"/>
    </source>
</evidence>
<dbReference type="GO" id="GO:0000287">
    <property type="term" value="F:magnesium ion binding"/>
    <property type="evidence" value="ECO:0007669"/>
    <property type="project" value="UniProtKB-UniRule"/>
</dbReference>
<accession>A0A3P1TAU3</accession>
<evidence type="ECO:0000256" key="1">
    <source>
        <dbReference type="ARBA" id="ARBA00022649"/>
    </source>
</evidence>
<dbReference type="InterPro" id="IPR029060">
    <property type="entry name" value="PIN-like_dom_sf"/>
</dbReference>
<dbReference type="GO" id="GO:0016788">
    <property type="term" value="F:hydrolase activity, acting on ester bonds"/>
    <property type="evidence" value="ECO:0007669"/>
    <property type="project" value="InterPro"/>
</dbReference>
<dbReference type="InterPro" id="IPR006226">
    <property type="entry name" value="Mtu_PIN"/>
</dbReference>
<keyword evidence="3 6" id="KW-0479">Metal-binding</keyword>
<feature type="binding site" evidence="6">
    <location>
        <position position="107"/>
    </location>
    <ligand>
        <name>Mg(2+)</name>
        <dbReference type="ChEBI" id="CHEBI:18420"/>
    </ligand>
</feature>